<evidence type="ECO:0000256" key="6">
    <source>
        <dbReference type="ARBA" id="ARBA00023295"/>
    </source>
</evidence>
<keyword evidence="4 8" id="KW-0732">Signal</keyword>
<dbReference type="CDD" id="cd23265">
    <property type="entry name" value="beta-trefoil_ABD_ABFB-like"/>
    <property type="match status" value="1"/>
</dbReference>
<evidence type="ECO:0000256" key="7">
    <source>
        <dbReference type="RuleBase" id="RU361187"/>
    </source>
</evidence>
<evidence type="ECO:0000256" key="8">
    <source>
        <dbReference type="SAM" id="SignalP"/>
    </source>
</evidence>
<dbReference type="PANTHER" id="PTHR43817">
    <property type="entry name" value="GLYCOSYL HYDROLASE"/>
    <property type="match status" value="1"/>
</dbReference>
<dbReference type="InterPro" id="IPR036195">
    <property type="entry name" value="AbfB_ABD_sf"/>
</dbReference>
<sequence>MLSLKAVLRFASVAVAVVLPTLAQAQAPEPSLSVRSPPVSYNNTLVKQRADPQILKHTNGRYYFIATVPEYDRVVMRQADSIQGLSTAEERLIWARSQSKAGVGYVWAPELHKIGDKWYIYFALGRTAPFDVRPFVLEGTGSDDPMAASWAEKGFITTDFDTFSLDATTFEVNGVRYLSWAQADPRFDNGGGTSLFLARMTNPWTIQRPSIVISRPDQPWERIGHNVNEGSWGMVRNGKVFVTYSAAATDANYCMGLLTADQNADLMNPASWSKSKDPVFVSNTATSQFGPGHSAFTVSDDNQSDVLVYHARQYKDIRGEPLDNPDRMTRVQKLYWRSDGTPDFGIPIPDGPHPVRLRSSADQTLYVGIANNAVQSVKDAPVQNTQFKIVEPGLGGSGTISFESTAQPGKYLSAANGSVSLATLSNTSDAGARSSASFRRVAGLSDATGVSFESAAQAGGYLVSGGNGAAVSVAPSTGAEATFYLE</sequence>
<dbReference type="InterPro" id="IPR023296">
    <property type="entry name" value="Glyco_hydro_beta-prop_sf"/>
</dbReference>
<evidence type="ECO:0000256" key="1">
    <source>
        <dbReference type="ARBA" id="ARBA00001462"/>
    </source>
</evidence>
<keyword evidence="5 7" id="KW-0378">Hydrolase</keyword>
<protein>
    <recommendedName>
        <fullName evidence="3">non-reducing end alpha-L-arabinofuranosidase</fullName>
        <ecNumber evidence="3">3.2.1.55</ecNumber>
    </recommendedName>
</protein>
<comment type="caution">
    <text evidence="10">The sequence shown here is derived from an EMBL/GenBank/DDBJ whole genome shotgun (WGS) entry which is preliminary data.</text>
</comment>
<dbReference type="SUPFAM" id="SSF110221">
    <property type="entry name" value="AbfB domain"/>
    <property type="match status" value="1"/>
</dbReference>
<dbReference type="SUPFAM" id="SSF75005">
    <property type="entry name" value="Arabinanase/levansucrase/invertase"/>
    <property type="match status" value="1"/>
</dbReference>
<organism evidence="10 11">
    <name type="scientific">Pyricularia grisea</name>
    <name type="common">Crabgrass-specific blast fungus</name>
    <name type="synonym">Magnaporthe grisea</name>
    <dbReference type="NCBI Taxonomy" id="148305"/>
    <lineage>
        <taxon>Eukaryota</taxon>
        <taxon>Fungi</taxon>
        <taxon>Dikarya</taxon>
        <taxon>Ascomycota</taxon>
        <taxon>Pezizomycotina</taxon>
        <taxon>Sordariomycetes</taxon>
        <taxon>Sordariomycetidae</taxon>
        <taxon>Magnaporthales</taxon>
        <taxon>Pyriculariaceae</taxon>
        <taxon>Pyricularia</taxon>
    </lineage>
</organism>
<dbReference type="PANTHER" id="PTHR43817:SF1">
    <property type="entry name" value="HYDROLASE, FAMILY 43, PUTATIVE (AFU_ORTHOLOGUE AFUA_3G01660)-RELATED"/>
    <property type="match status" value="1"/>
</dbReference>
<comment type="catalytic activity">
    <reaction evidence="1">
        <text>Hydrolysis of terminal non-reducing alpha-L-arabinofuranoside residues in alpha-L-arabinosides.</text>
        <dbReference type="EC" id="3.2.1.55"/>
    </reaction>
</comment>
<dbReference type="InterPro" id="IPR006710">
    <property type="entry name" value="Glyco_hydro_43"/>
</dbReference>
<keyword evidence="11" id="KW-1185">Reference proteome</keyword>
<evidence type="ECO:0000313" key="10">
    <source>
        <dbReference type="EMBL" id="KAI6296676.1"/>
    </source>
</evidence>
<keyword evidence="6 7" id="KW-0326">Glycosidase</keyword>
<reference evidence="10" key="1">
    <citation type="submission" date="2021-01" db="EMBL/GenBank/DDBJ databases">
        <title>Deciphering the adaptive evolutionary patterns associated with biogeogrpahic diversity in the finger millet blast pathogen Magnaporthe oryzae in Eastern Africa.</title>
        <authorList>
            <person name="Onyema G."/>
            <person name="Shittu T.A."/>
            <person name="Dodsworth S."/>
            <person name="Devilliers S."/>
            <person name="Muthumeenakshi S."/>
            <person name="Sreenivasaprasad S."/>
        </authorList>
    </citation>
    <scope>NUCLEOTIDE SEQUENCE</scope>
    <source>
        <strain evidence="10">D15/s37</strain>
    </source>
</reference>
<evidence type="ECO:0000259" key="9">
    <source>
        <dbReference type="Pfam" id="PF05270"/>
    </source>
</evidence>
<evidence type="ECO:0000256" key="3">
    <source>
        <dbReference type="ARBA" id="ARBA00012670"/>
    </source>
</evidence>
<feature type="chain" id="PRO_5047520401" description="non-reducing end alpha-L-arabinofuranosidase" evidence="8">
    <location>
        <begin position="26"/>
        <end position="486"/>
    </location>
</feature>
<feature type="signal peptide" evidence="8">
    <location>
        <begin position="1"/>
        <end position="25"/>
    </location>
</feature>
<dbReference type="Proteomes" id="UP001059893">
    <property type="component" value="Unassembled WGS sequence"/>
</dbReference>
<dbReference type="InterPro" id="IPR007934">
    <property type="entry name" value="AbfB_ABD"/>
</dbReference>
<evidence type="ECO:0000256" key="2">
    <source>
        <dbReference type="ARBA" id="ARBA00009865"/>
    </source>
</evidence>
<dbReference type="EC" id="3.2.1.55" evidence="3"/>
<evidence type="ECO:0000313" key="11">
    <source>
        <dbReference type="Proteomes" id="UP001059893"/>
    </source>
</evidence>
<accession>A0ABQ8NGB8</accession>
<proteinExistence type="inferred from homology"/>
<dbReference type="Gene3D" id="2.80.10.50">
    <property type="match status" value="1"/>
</dbReference>
<dbReference type="Pfam" id="PF05270">
    <property type="entry name" value="AbfB"/>
    <property type="match status" value="1"/>
</dbReference>
<dbReference type="Pfam" id="PF04616">
    <property type="entry name" value="Glyco_hydro_43"/>
    <property type="match status" value="1"/>
</dbReference>
<comment type="similarity">
    <text evidence="2 7">Belongs to the glycosyl hydrolase 43 family.</text>
</comment>
<feature type="domain" description="Alpha-L-arabinofuranosidase B arabinose-binding" evidence="9">
    <location>
        <begin position="357"/>
        <end position="478"/>
    </location>
</feature>
<dbReference type="Gene3D" id="2.115.10.20">
    <property type="entry name" value="Glycosyl hydrolase domain, family 43"/>
    <property type="match status" value="1"/>
</dbReference>
<dbReference type="EMBL" id="JABSND010000129">
    <property type="protein sequence ID" value="KAI6296676.1"/>
    <property type="molecule type" value="Genomic_DNA"/>
</dbReference>
<gene>
    <name evidence="10" type="ORF">MCOR33_006791</name>
</gene>
<evidence type="ECO:0000256" key="5">
    <source>
        <dbReference type="ARBA" id="ARBA00022801"/>
    </source>
</evidence>
<name>A0ABQ8NGB8_PYRGI</name>
<evidence type="ECO:0000256" key="4">
    <source>
        <dbReference type="ARBA" id="ARBA00022729"/>
    </source>
</evidence>